<gene>
    <name evidence="11" type="primary">glmS</name>
    <name evidence="11" type="ORF">IHE51_01435</name>
</gene>
<dbReference type="CDD" id="cd00714">
    <property type="entry name" value="GFAT"/>
    <property type="match status" value="1"/>
</dbReference>
<dbReference type="GO" id="GO:0004360">
    <property type="term" value="F:glutamine-fructose-6-phosphate transaminase (isomerizing) activity"/>
    <property type="evidence" value="ECO:0007669"/>
    <property type="project" value="UniProtKB-EC"/>
</dbReference>
<evidence type="ECO:0000259" key="9">
    <source>
        <dbReference type="PROSITE" id="PS51278"/>
    </source>
</evidence>
<evidence type="ECO:0000256" key="4">
    <source>
        <dbReference type="ARBA" id="ARBA00022576"/>
    </source>
</evidence>
<keyword evidence="4 11" id="KW-0032">Aminotransferase</keyword>
<dbReference type="EC" id="2.6.1.16" evidence="2"/>
<evidence type="ECO:0000259" key="10">
    <source>
        <dbReference type="PROSITE" id="PS51464"/>
    </source>
</evidence>
<dbReference type="PANTHER" id="PTHR10937:SF0">
    <property type="entry name" value="GLUTAMINE--FRUCTOSE-6-PHOSPHATE TRANSAMINASE (ISOMERIZING)"/>
    <property type="match status" value="1"/>
</dbReference>
<dbReference type="Gene3D" id="3.40.50.10490">
    <property type="entry name" value="Glucose-6-phosphate isomerase like protein, domain 1"/>
    <property type="match status" value="2"/>
</dbReference>
<evidence type="ECO:0000256" key="2">
    <source>
        <dbReference type="ARBA" id="ARBA00012916"/>
    </source>
</evidence>
<sequence>MCGIIAYAGEDNAVPYLVDGIRNLEYRGYDSAGCALDGGDNLIIKKDVGSVNSVIRNYQIEQQNANRGVFHTRWATHGGVSIENAHPISDCSGDIAVVHNGIVENWDKIRETLNNHKFSTETDTEVIPHLIEEKMMKGKSFKEAVKETALKLEGASSFVVLNRKEKDMIAVKKGSPLVIGIGKKGTFISSDVQSFLKHTNKVVYLHDNDLVTFNAAGYTVENLADPNITHKVDTVDLDYSSVEKGKFEHYMQKEIYEQIGLVDSFLERNKKDIEYAGSLIKNAGRVYFVGSGTSYHASLYGAQLFRFMGIDSFAVQGQELKNYEKIIKSNDIFVIISQSGETSDIIANMRYMEGHKKIGLINVEGSFLSRAVDALILLKVGVEKAVAATKSFTSTLVLITLLAAYISGDIETAMNDLKLLKLNIYNLNVPSVLEAIEKVSDRLKNDESIIYTGAEDGYILSLEGALKMKEISYIHAEAFDSSAIKHGPLALIENGVNVVAIATRKSRKPLMYGLEEMKARGAHIIGISDENDPKLFDEFIKSVPAKSFEFYPLLMILQMLAYRTAVKRDIDPDKPRNLAKSVTVK</sequence>
<dbReference type="InterPro" id="IPR035490">
    <property type="entry name" value="GlmS/FrlB_SIS"/>
</dbReference>
<dbReference type="Pfam" id="PF13522">
    <property type="entry name" value="GATase_6"/>
    <property type="match status" value="1"/>
</dbReference>
<evidence type="ECO:0000256" key="1">
    <source>
        <dbReference type="ARBA" id="ARBA00001031"/>
    </source>
</evidence>
<keyword evidence="6" id="KW-0677">Repeat</keyword>
<name>A0A8T3URE2_9ARCH</name>
<evidence type="ECO:0000256" key="3">
    <source>
        <dbReference type="ARBA" id="ARBA00016090"/>
    </source>
</evidence>
<dbReference type="AlphaFoldDB" id="A0A8T3URE2"/>
<comment type="catalytic activity">
    <reaction evidence="1">
        <text>D-fructose 6-phosphate + L-glutamine = D-glucosamine 6-phosphate + L-glutamate</text>
        <dbReference type="Rhea" id="RHEA:13237"/>
        <dbReference type="ChEBI" id="CHEBI:29985"/>
        <dbReference type="ChEBI" id="CHEBI:58359"/>
        <dbReference type="ChEBI" id="CHEBI:58725"/>
        <dbReference type="ChEBI" id="CHEBI:61527"/>
        <dbReference type="EC" id="2.6.1.16"/>
    </reaction>
</comment>
<comment type="caution">
    <text evidence="11">The sequence shown here is derived from an EMBL/GenBank/DDBJ whole genome shotgun (WGS) entry which is preliminary data.</text>
</comment>
<keyword evidence="7" id="KW-0315">Glutamine amidotransferase</keyword>
<dbReference type="CDD" id="cd05008">
    <property type="entry name" value="SIS_GlmS_GlmD_1"/>
    <property type="match status" value="1"/>
</dbReference>
<reference evidence="11 12" key="1">
    <citation type="submission" date="2020-09" db="EMBL/GenBank/DDBJ databases">
        <title>Genomic characterization of a novel Parvarchaeota family in acid mine drainage sediments.</title>
        <authorList>
            <person name="Luo Z.-H."/>
        </authorList>
    </citation>
    <scope>NUCLEOTIDE SEQUENCE [LARGE SCALE GENOMIC DNA]</scope>
    <source>
        <strain evidence="11">MAS1_bins.189</strain>
    </source>
</reference>
<dbReference type="InterPro" id="IPR035466">
    <property type="entry name" value="GlmS/AgaS_SIS"/>
</dbReference>
<comment type="function">
    <text evidence="8">Catalyzes the first step in hexosamine metabolism, converting fructose-6P into glucosamine-6P using glutamine as a nitrogen source.</text>
</comment>
<dbReference type="GO" id="GO:0006047">
    <property type="term" value="P:UDP-N-acetylglucosamine metabolic process"/>
    <property type="evidence" value="ECO:0007669"/>
    <property type="project" value="TreeGrafter"/>
</dbReference>
<dbReference type="InterPro" id="IPR047084">
    <property type="entry name" value="GFAT_N"/>
</dbReference>
<evidence type="ECO:0000256" key="8">
    <source>
        <dbReference type="ARBA" id="ARBA00055466"/>
    </source>
</evidence>
<keyword evidence="5 11" id="KW-0808">Transferase</keyword>
<evidence type="ECO:0000256" key="5">
    <source>
        <dbReference type="ARBA" id="ARBA00022679"/>
    </source>
</evidence>
<dbReference type="GO" id="GO:0006487">
    <property type="term" value="P:protein N-linked glycosylation"/>
    <property type="evidence" value="ECO:0007669"/>
    <property type="project" value="TreeGrafter"/>
</dbReference>
<dbReference type="InterPro" id="IPR029055">
    <property type="entry name" value="Ntn_hydrolases_N"/>
</dbReference>
<dbReference type="InterPro" id="IPR017932">
    <property type="entry name" value="GATase_2_dom"/>
</dbReference>
<dbReference type="InterPro" id="IPR005855">
    <property type="entry name" value="GFAT"/>
</dbReference>
<organism evidence="11 12">
    <name type="scientific">Candidatus Acidifodinimicrobium mancum</name>
    <dbReference type="NCBI Taxonomy" id="2898728"/>
    <lineage>
        <taxon>Archaea</taxon>
        <taxon>Candidatus Parvarchaeota</taxon>
        <taxon>Candidatus Acidifodinimicrobiaceae</taxon>
        <taxon>Candidatus Acidifodinimicrobium</taxon>
    </lineage>
</organism>
<dbReference type="PROSITE" id="PS51464">
    <property type="entry name" value="SIS"/>
    <property type="match status" value="2"/>
</dbReference>
<dbReference type="InterPro" id="IPR046348">
    <property type="entry name" value="SIS_dom_sf"/>
</dbReference>
<dbReference type="Proteomes" id="UP000718571">
    <property type="component" value="Unassembled WGS sequence"/>
</dbReference>
<dbReference type="GO" id="GO:0006002">
    <property type="term" value="P:fructose 6-phosphate metabolic process"/>
    <property type="evidence" value="ECO:0007669"/>
    <property type="project" value="TreeGrafter"/>
</dbReference>
<dbReference type="InterPro" id="IPR001347">
    <property type="entry name" value="SIS_dom"/>
</dbReference>
<dbReference type="Gene3D" id="3.60.20.10">
    <property type="entry name" value="Glutamine Phosphoribosylpyrophosphate, subunit 1, domain 1"/>
    <property type="match status" value="1"/>
</dbReference>
<dbReference type="SUPFAM" id="SSF53697">
    <property type="entry name" value="SIS domain"/>
    <property type="match status" value="1"/>
</dbReference>
<dbReference type="FunFam" id="3.60.20.10:FF:000006">
    <property type="entry name" value="Glutamine--fructose-6-phosphate aminotransferase [isomerizing]"/>
    <property type="match status" value="1"/>
</dbReference>
<feature type="domain" description="Glutamine amidotransferase type-2" evidence="9">
    <location>
        <begin position="2"/>
        <end position="216"/>
    </location>
</feature>
<dbReference type="PROSITE" id="PS51278">
    <property type="entry name" value="GATASE_TYPE_2"/>
    <property type="match status" value="1"/>
</dbReference>
<dbReference type="NCBIfam" id="NF001484">
    <property type="entry name" value="PRK00331.1"/>
    <property type="match status" value="1"/>
</dbReference>
<dbReference type="SUPFAM" id="SSF56235">
    <property type="entry name" value="N-terminal nucleophile aminohydrolases (Ntn hydrolases)"/>
    <property type="match status" value="1"/>
</dbReference>
<evidence type="ECO:0000313" key="12">
    <source>
        <dbReference type="Proteomes" id="UP000718571"/>
    </source>
</evidence>
<evidence type="ECO:0000256" key="7">
    <source>
        <dbReference type="ARBA" id="ARBA00022962"/>
    </source>
</evidence>
<accession>A0A8T3URE2</accession>
<evidence type="ECO:0000313" key="11">
    <source>
        <dbReference type="EMBL" id="MBE5728502.1"/>
    </source>
</evidence>
<dbReference type="CDD" id="cd05009">
    <property type="entry name" value="SIS_GlmS_GlmD_2"/>
    <property type="match status" value="1"/>
</dbReference>
<dbReference type="PANTHER" id="PTHR10937">
    <property type="entry name" value="GLUCOSAMINE--FRUCTOSE-6-PHOSPHATE AMINOTRANSFERASE, ISOMERIZING"/>
    <property type="match status" value="1"/>
</dbReference>
<feature type="domain" description="SIS" evidence="10">
    <location>
        <begin position="276"/>
        <end position="411"/>
    </location>
</feature>
<dbReference type="GO" id="GO:0097367">
    <property type="term" value="F:carbohydrate derivative binding"/>
    <property type="evidence" value="ECO:0007669"/>
    <property type="project" value="InterPro"/>
</dbReference>
<evidence type="ECO:0000256" key="6">
    <source>
        <dbReference type="ARBA" id="ARBA00022737"/>
    </source>
</evidence>
<feature type="domain" description="SIS" evidence="10">
    <location>
        <begin position="439"/>
        <end position="575"/>
    </location>
</feature>
<dbReference type="Pfam" id="PF01380">
    <property type="entry name" value="SIS"/>
    <property type="match status" value="2"/>
</dbReference>
<protein>
    <recommendedName>
        <fullName evidence="3">Glutamine--fructose-6-phosphate aminotransferase [isomerizing]</fullName>
        <ecNumber evidence="2">2.6.1.16</ecNumber>
    </recommendedName>
</protein>
<proteinExistence type="predicted"/>
<dbReference type="EMBL" id="JADFAR010000017">
    <property type="protein sequence ID" value="MBE5728502.1"/>
    <property type="molecule type" value="Genomic_DNA"/>
</dbReference>
<dbReference type="NCBIfam" id="TIGR01135">
    <property type="entry name" value="glmS"/>
    <property type="match status" value="1"/>
</dbReference>